<dbReference type="RefSeq" id="WP_082018210.1">
    <property type="nucleotide sequence ID" value="NZ_CAMLJH010000003.1"/>
</dbReference>
<name>A0A0A7S0B5_FRIPE</name>
<evidence type="ECO:0000256" key="4">
    <source>
        <dbReference type="ARBA" id="ARBA00023136"/>
    </source>
</evidence>
<keyword evidence="4" id="KW-0472">Membrane</keyword>
<evidence type="ECO:0000313" key="8">
    <source>
        <dbReference type="EMBL" id="AJA44302.1"/>
    </source>
</evidence>
<evidence type="ECO:0000313" key="9">
    <source>
        <dbReference type="Proteomes" id="UP000030901"/>
    </source>
</evidence>
<keyword evidence="9" id="KW-1185">Reference proteome</keyword>
<evidence type="ECO:0000256" key="5">
    <source>
        <dbReference type="ARBA" id="ARBA00023139"/>
    </source>
</evidence>
<dbReference type="HOGENOM" id="CLU_193827_3_1_6"/>
<gene>
    <name evidence="8" type="ORF">FPB0191_00470</name>
</gene>
<sequence length="43" mass="4365">MRKLVLICSSLLLILAVSGCHTVNGVGEDIQSGGEALSHASGQ</sequence>
<dbReference type="KEGG" id="fpp:FPB0191_00470"/>
<dbReference type="STRING" id="1267021.FPB0191_00470"/>
<organism evidence="8 9">
    <name type="scientific">Frischella perrara</name>
    <dbReference type="NCBI Taxonomy" id="1267021"/>
    <lineage>
        <taxon>Bacteria</taxon>
        <taxon>Pseudomonadati</taxon>
        <taxon>Pseudomonadota</taxon>
        <taxon>Gammaproteobacteria</taxon>
        <taxon>Orbales</taxon>
        <taxon>Orbaceae</taxon>
        <taxon>Frischella</taxon>
    </lineage>
</organism>
<feature type="chain" id="PRO_5002046606" evidence="7">
    <location>
        <begin position="23"/>
        <end position="43"/>
    </location>
</feature>
<evidence type="ECO:0000256" key="3">
    <source>
        <dbReference type="ARBA" id="ARBA00022729"/>
    </source>
</evidence>
<comment type="similarity">
    <text evidence="1">Belongs to the EcnA/EcnB lipoprotein family.</text>
</comment>
<keyword evidence="5" id="KW-0564">Palmitate</keyword>
<accession>A0A0A7S0B5</accession>
<proteinExistence type="inferred from homology"/>
<dbReference type="InterPro" id="IPR012556">
    <property type="entry name" value="Entericidin"/>
</dbReference>
<keyword evidence="3 7" id="KW-0732">Signal</keyword>
<dbReference type="Pfam" id="PF08085">
    <property type="entry name" value="Entericidin"/>
    <property type="match status" value="1"/>
</dbReference>
<evidence type="ECO:0000256" key="2">
    <source>
        <dbReference type="ARBA" id="ARBA00022475"/>
    </source>
</evidence>
<keyword evidence="2" id="KW-1003">Cell membrane</keyword>
<dbReference type="AlphaFoldDB" id="A0A0A7S0B5"/>
<dbReference type="GO" id="GO:0009636">
    <property type="term" value="P:response to toxic substance"/>
    <property type="evidence" value="ECO:0007669"/>
    <property type="project" value="InterPro"/>
</dbReference>
<dbReference type="EMBL" id="CP009056">
    <property type="protein sequence ID" value="AJA44302.1"/>
    <property type="molecule type" value="Genomic_DNA"/>
</dbReference>
<keyword evidence="6" id="KW-0449">Lipoprotein</keyword>
<dbReference type="Proteomes" id="UP000030901">
    <property type="component" value="Chromosome"/>
</dbReference>
<protein>
    <submittedName>
        <fullName evidence="8">Putative small secreted protein</fullName>
    </submittedName>
</protein>
<evidence type="ECO:0000256" key="7">
    <source>
        <dbReference type="SAM" id="SignalP"/>
    </source>
</evidence>
<feature type="signal peptide" evidence="7">
    <location>
        <begin position="1"/>
        <end position="22"/>
    </location>
</feature>
<evidence type="ECO:0000256" key="1">
    <source>
        <dbReference type="ARBA" id="ARBA00010296"/>
    </source>
</evidence>
<evidence type="ECO:0000256" key="6">
    <source>
        <dbReference type="ARBA" id="ARBA00023288"/>
    </source>
</evidence>
<reference evidence="8 9" key="1">
    <citation type="journal article" date="2014" name="Appl. Environ. Microbiol.">
        <title>Gut symbionts from distinct hosts exhibit genotoxic activity via divergent colibactin biosynthetic pathways.</title>
        <authorList>
            <person name="Engel P."/>
            <person name="Vizcaino M.I."/>
            <person name="Crawford J.M."/>
        </authorList>
    </citation>
    <scope>NUCLEOTIDE SEQUENCE [LARGE SCALE GENOMIC DNA]</scope>
    <source>
        <strain evidence="8 9">PEB0191</strain>
    </source>
</reference>
<dbReference type="PROSITE" id="PS51257">
    <property type="entry name" value="PROKAR_LIPOPROTEIN"/>
    <property type="match status" value="1"/>
</dbReference>
<dbReference type="GO" id="GO:0016020">
    <property type="term" value="C:membrane"/>
    <property type="evidence" value="ECO:0007669"/>
    <property type="project" value="InterPro"/>
</dbReference>